<keyword evidence="6" id="KW-0482">Metalloprotease</keyword>
<keyword evidence="4" id="KW-0378">Hydrolase</keyword>
<dbReference type="CDD" id="cd07324">
    <property type="entry name" value="M48C_Oma1-like"/>
    <property type="match status" value="1"/>
</dbReference>
<dbReference type="InterPro" id="IPR011990">
    <property type="entry name" value="TPR-like_helical_dom_sf"/>
</dbReference>
<dbReference type="PANTHER" id="PTHR22726:SF1">
    <property type="entry name" value="METALLOENDOPEPTIDASE OMA1, MITOCHONDRIAL"/>
    <property type="match status" value="1"/>
</dbReference>
<dbReference type="Pfam" id="PF01435">
    <property type="entry name" value="Peptidase_M48"/>
    <property type="match status" value="1"/>
</dbReference>
<evidence type="ECO:0000256" key="3">
    <source>
        <dbReference type="ARBA" id="ARBA00022723"/>
    </source>
</evidence>
<keyword evidence="3" id="KW-0479">Metal-binding</keyword>
<organism evidence="8 9">
    <name type="scientific">Candidatus Deianiraea vastatrix</name>
    <dbReference type="NCBI Taxonomy" id="2163644"/>
    <lineage>
        <taxon>Bacteria</taxon>
        <taxon>Pseudomonadati</taxon>
        <taxon>Pseudomonadota</taxon>
        <taxon>Alphaproteobacteria</taxon>
        <taxon>Rickettsiales</taxon>
        <taxon>Candidatus Deianiraeaceae</taxon>
        <taxon>Candidatus Deianiraea</taxon>
    </lineage>
</organism>
<dbReference type="InterPro" id="IPR051156">
    <property type="entry name" value="Mito/Outer_Membr_Metalloprot"/>
</dbReference>
<dbReference type="AlphaFoldDB" id="A0A5B8XDV9"/>
<dbReference type="GO" id="GO:0004222">
    <property type="term" value="F:metalloendopeptidase activity"/>
    <property type="evidence" value="ECO:0007669"/>
    <property type="project" value="InterPro"/>
</dbReference>
<keyword evidence="5" id="KW-0862">Zinc</keyword>
<evidence type="ECO:0000256" key="5">
    <source>
        <dbReference type="ARBA" id="ARBA00022833"/>
    </source>
</evidence>
<comment type="cofactor">
    <cofactor evidence="1">
        <name>Zn(2+)</name>
        <dbReference type="ChEBI" id="CHEBI:29105"/>
    </cofactor>
</comment>
<evidence type="ECO:0000256" key="4">
    <source>
        <dbReference type="ARBA" id="ARBA00022801"/>
    </source>
</evidence>
<keyword evidence="2" id="KW-0645">Protease</keyword>
<evidence type="ECO:0000259" key="7">
    <source>
        <dbReference type="Pfam" id="PF01435"/>
    </source>
</evidence>
<dbReference type="Proteomes" id="UP000321934">
    <property type="component" value="Chromosome"/>
</dbReference>
<evidence type="ECO:0000256" key="2">
    <source>
        <dbReference type="ARBA" id="ARBA00022670"/>
    </source>
</evidence>
<dbReference type="GO" id="GO:0016020">
    <property type="term" value="C:membrane"/>
    <property type="evidence" value="ECO:0007669"/>
    <property type="project" value="TreeGrafter"/>
</dbReference>
<evidence type="ECO:0000313" key="9">
    <source>
        <dbReference type="Proteomes" id="UP000321934"/>
    </source>
</evidence>
<dbReference type="InterPro" id="IPR001915">
    <property type="entry name" value="Peptidase_M48"/>
</dbReference>
<accession>A0A5B8XDV9</accession>
<gene>
    <name evidence="8" type="ORF">Deia_00739</name>
</gene>
<dbReference type="GO" id="GO:0046872">
    <property type="term" value="F:metal ion binding"/>
    <property type="evidence" value="ECO:0007669"/>
    <property type="project" value="UniProtKB-KW"/>
</dbReference>
<evidence type="ECO:0000256" key="1">
    <source>
        <dbReference type="ARBA" id="ARBA00001947"/>
    </source>
</evidence>
<sequence length="532" mass="58595">MPCKIRIKNLVRRVLLLVFFYQFTINCFAVSVIRDVEVEFFLQDLTNPLLAVETGVKLNLDNKNNLASKTDKPSPIYKPTFAYYTRPVPVYKAPESKQTFNTVSTLAFKTQKKGGVRKVEFFLVNDDSINAFVSGGSKIFVNTGLLACYKNSNLTRGVLAHELGHIINSHLVRGQIDRSQAAKDGVVAASLIGLFTIATGGIGAMAAGAAPGIAASSAATSGAIAATGIGAIAAGSSIAQQSMMSYSRAYETEADNIGIRLLDFSGNSSKGLLELMRYFDSKMGNVPELSKYFMTHPLPKDRLTWMERAANSQDLTTLKIDSDIEDKFQRVRAKILGFLKKSSFTEINTSISGVPSVLSNNALFYQLYKEMFSNLADGNYSAVIESGKDLLKMRPNDIYVSETMAQSYCAIGEIDLAKYYFNIIRSKVRNNSILEFEYGQCLAKYGKNQSDINDGIAILYAITLIYTDNIESRQMLVDIAKEKNIAGLFALMSAEIAIINGDRQNAKAILKDAIDNNYMEYRNEISNLYATL</sequence>
<dbReference type="PANTHER" id="PTHR22726">
    <property type="entry name" value="METALLOENDOPEPTIDASE OMA1"/>
    <property type="match status" value="1"/>
</dbReference>
<dbReference type="SUPFAM" id="SSF48452">
    <property type="entry name" value="TPR-like"/>
    <property type="match status" value="1"/>
</dbReference>
<dbReference type="Gene3D" id="3.30.2010.10">
    <property type="entry name" value="Metalloproteases ('zincins'), catalytic domain"/>
    <property type="match status" value="1"/>
</dbReference>
<proteinExistence type="predicted"/>
<keyword evidence="9" id="KW-1185">Reference proteome</keyword>
<evidence type="ECO:0000256" key="6">
    <source>
        <dbReference type="ARBA" id="ARBA00023049"/>
    </source>
</evidence>
<dbReference type="EMBL" id="CP029077">
    <property type="protein sequence ID" value="QED23529.1"/>
    <property type="molecule type" value="Genomic_DNA"/>
</dbReference>
<protein>
    <submittedName>
        <fullName evidence="8">TPR repeat-containing peptidase</fullName>
    </submittedName>
</protein>
<dbReference type="GO" id="GO:0051603">
    <property type="term" value="P:proteolysis involved in protein catabolic process"/>
    <property type="evidence" value="ECO:0007669"/>
    <property type="project" value="TreeGrafter"/>
</dbReference>
<evidence type="ECO:0000313" key="8">
    <source>
        <dbReference type="EMBL" id="QED23529.1"/>
    </source>
</evidence>
<feature type="domain" description="Peptidase M48" evidence="7">
    <location>
        <begin position="118"/>
        <end position="304"/>
    </location>
</feature>
<name>A0A5B8XDV9_9RICK</name>
<reference evidence="8 9" key="1">
    <citation type="journal article" date="2019" name="ISME J.">
        <title>Deianiraea, an extracellular bacterium associated with the ciliate Paramecium, suggests an alternative scenario for the evolution of Rickettsiales.</title>
        <authorList>
            <person name="Castelli M."/>
            <person name="Sabaneyeva E."/>
            <person name="Lanzoni O."/>
            <person name="Lebedeva N."/>
            <person name="Floriano A.M."/>
            <person name="Gaiarsa S."/>
            <person name="Benken K."/>
            <person name="Modeo L."/>
            <person name="Bandi C."/>
            <person name="Potekhin A."/>
            <person name="Sassera D."/>
            <person name="Petroni G."/>
        </authorList>
    </citation>
    <scope>NUCLEOTIDE SEQUENCE [LARGE SCALE GENOMIC DNA]</scope>
    <source>
        <strain evidence="8">CyL4-1</strain>
    </source>
</reference>